<dbReference type="Gene3D" id="3.90.70.10">
    <property type="entry name" value="Cysteine proteinases"/>
    <property type="match status" value="1"/>
</dbReference>
<dbReference type="RefSeq" id="WP_052060956.1">
    <property type="nucleotide sequence ID" value="NZ_CAJUDB010000020.1"/>
</dbReference>
<organism evidence="2 3">
    <name type="scientific">Helicobacter japonicus</name>
    <dbReference type="NCBI Taxonomy" id="425400"/>
    <lineage>
        <taxon>Bacteria</taxon>
        <taxon>Pseudomonadati</taxon>
        <taxon>Campylobacterota</taxon>
        <taxon>Epsilonproteobacteria</taxon>
        <taxon>Campylobacterales</taxon>
        <taxon>Helicobacteraceae</taxon>
        <taxon>Helicobacter</taxon>
    </lineage>
</organism>
<dbReference type="GO" id="GO:0016020">
    <property type="term" value="C:membrane"/>
    <property type="evidence" value="ECO:0007669"/>
    <property type="project" value="InterPro"/>
</dbReference>
<sequence length="228" mass="26158">MRFVLLLCIVLRICFGDVHIHHQSVYMQKPIVSWSEIKDKNLTKQQYDYSCGSASLSTILTYYYNQNVSEKDILDFLLLNKGIDINKKEEIETNEQLRESVSFSFSDLALFAQNKGFKAVGLALDLDALSTLKAPVIIYVNVRDKEHFSVYKGKDSQFVYLADPSLGNIKVSIAKFVEMFYQREDLTHPGKILAILPAQENQSINAVFMQHTQDSKLTYESIRQRATR</sequence>
<dbReference type="Pfam" id="PF03412">
    <property type="entry name" value="Peptidase_C39"/>
    <property type="match status" value="1"/>
</dbReference>
<gene>
    <name evidence="2" type="ORF">LS65_007020</name>
</gene>
<keyword evidence="3" id="KW-1185">Reference proteome</keyword>
<dbReference type="GO" id="GO:0006508">
    <property type="term" value="P:proteolysis"/>
    <property type="evidence" value="ECO:0007669"/>
    <property type="project" value="InterPro"/>
</dbReference>
<comment type="caution">
    <text evidence="2">The sequence shown here is derived from an EMBL/GenBank/DDBJ whole genome shotgun (WGS) entry which is preliminary data.</text>
</comment>
<proteinExistence type="predicted"/>
<dbReference type="PROSITE" id="PS50990">
    <property type="entry name" value="PEPTIDASE_C39"/>
    <property type="match status" value="1"/>
</dbReference>
<accession>A0A4V6I3R5</accession>
<dbReference type="CDD" id="cd02423">
    <property type="entry name" value="Peptidase_C39G"/>
    <property type="match status" value="1"/>
</dbReference>
<dbReference type="Proteomes" id="UP000029707">
    <property type="component" value="Unassembled WGS sequence"/>
</dbReference>
<dbReference type="AlphaFoldDB" id="A0A4V6I3R5"/>
<feature type="domain" description="Peptidase C39" evidence="1">
    <location>
        <begin position="45"/>
        <end position="187"/>
    </location>
</feature>
<dbReference type="OrthoDB" id="13401at2"/>
<dbReference type="InterPro" id="IPR005074">
    <property type="entry name" value="Peptidase_C39"/>
</dbReference>
<name>A0A4V6I3R5_9HELI</name>
<reference evidence="2 3" key="1">
    <citation type="journal article" date="2014" name="Genome Announc.">
        <title>Draft genome sequences of eight enterohepatic helicobacter species isolated from both laboratory and wild rodents.</title>
        <authorList>
            <person name="Sheh A."/>
            <person name="Shen Z."/>
            <person name="Fox J.G."/>
        </authorList>
    </citation>
    <scope>NUCLEOTIDE SEQUENCE [LARGE SCALE GENOMIC DNA]</scope>
    <source>
        <strain evidence="2 3">MIT 01-6451</strain>
    </source>
</reference>
<dbReference type="STRING" id="425400.LS65_00665"/>
<dbReference type="GO" id="GO:0008233">
    <property type="term" value="F:peptidase activity"/>
    <property type="evidence" value="ECO:0007669"/>
    <property type="project" value="InterPro"/>
</dbReference>
<dbReference type="GO" id="GO:0005524">
    <property type="term" value="F:ATP binding"/>
    <property type="evidence" value="ECO:0007669"/>
    <property type="project" value="InterPro"/>
</dbReference>
<evidence type="ECO:0000313" key="2">
    <source>
        <dbReference type="EMBL" id="TLE01053.1"/>
    </source>
</evidence>
<evidence type="ECO:0000259" key="1">
    <source>
        <dbReference type="PROSITE" id="PS50990"/>
    </source>
</evidence>
<protein>
    <submittedName>
        <fullName evidence="2">Peptidase C39</fullName>
    </submittedName>
</protein>
<evidence type="ECO:0000313" key="3">
    <source>
        <dbReference type="Proteomes" id="UP000029707"/>
    </source>
</evidence>
<dbReference type="EMBL" id="JRMQ02000009">
    <property type="protein sequence ID" value="TLE01053.1"/>
    <property type="molecule type" value="Genomic_DNA"/>
</dbReference>